<evidence type="ECO:0000256" key="1">
    <source>
        <dbReference type="ARBA" id="ARBA00020786"/>
    </source>
</evidence>
<dbReference type="Pfam" id="PF00036">
    <property type="entry name" value="EF-hand_1"/>
    <property type="match status" value="1"/>
</dbReference>
<feature type="region of interest" description="Disordered" evidence="3">
    <location>
        <begin position="1"/>
        <end position="89"/>
    </location>
</feature>
<dbReference type="EMBL" id="CP090167">
    <property type="protein sequence ID" value="UJO18053.1"/>
    <property type="molecule type" value="Genomic_DNA"/>
</dbReference>
<dbReference type="SUPFAM" id="SSF47473">
    <property type="entry name" value="EF-hand"/>
    <property type="match status" value="1"/>
</dbReference>
<feature type="compositionally biased region" description="Basic and acidic residues" evidence="3">
    <location>
        <begin position="58"/>
        <end position="89"/>
    </location>
</feature>
<dbReference type="Proteomes" id="UP000756132">
    <property type="component" value="Chromosome 5"/>
</dbReference>
<keyword evidence="2" id="KW-0479">Metal-binding</keyword>
<gene>
    <name evidence="5" type="ORF">CLAFUR5_05896</name>
</gene>
<dbReference type="FunFam" id="1.10.238.10:FF:000172">
    <property type="entry name" value="Cell division control protein"/>
    <property type="match status" value="1"/>
</dbReference>
<dbReference type="InterPro" id="IPR002048">
    <property type="entry name" value="EF_hand_dom"/>
</dbReference>
<dbReference type="InterPro" id="IPR050230">
    <property type="entry name" value="CALM/Myosin/TropC-like"/>
</dbReference>
<dbReference type="GeneID" id="71985774"/>
<dbReference type="PANTHER" id="PTHR23048:SF48">
    <property type="entry name" value="CENTRIN 3"/>
    <property type="match status" value="1"/>
</dbReference>
<evidence type="ECO:0000259" key="4">
    <source>
        <dbReference type="PROSITE" id="PS50222"/>
    </source>
</evidence>
<sequence length="253" mass="28127">MATSHQPFPSRPYTSGLTRGAGGNTPFAGQTPFHAPQQNAGGYGAGAAGAATSQQQREAQRIERERQERQERERRADEERNALESLSEEQREEINEAFSLFDLDKDSYIDYHELKVALKALGFEISKADLLSLLQTYGVRASSISPTTSKAPVPPQQPTFSGPSRLLLSHATFVTIAAQKIQERDPKEEIFRAFELFDADNKGRIELQDLRRVAQELGEGLQEEELQAMIEEFDVRGEGGITRDEFLGICLGN</sequence>
<reference evidence="5" key="1">
    <citation type="submission" date="2021-12" db="EMBL/GenBank/DDBJ databases">
        <authorList>
            <person name="Zaccaron A."/>
            <person name="Stergiopoulos I."/>
        </authorList>
    </citation>
    <scope>NUCLEOTIDE SEQUENCE</scope>
    <source>
        <strain evidence="5">Race5_Kim</strain>
    </source>
</reference>
<feature type="domain" description="EF-hand" evidence="4">
    <location>
        <begin position="89"/>
        <end position="124"/>
    </location>
</feature>
<feature type="compositionally biased region" description="Polar residues" evidence="3">
    <location>
        <begin position="1"/>
        <end position="17"/>
    </location>
</feature>
<dbReference type="OrthoDB" id="343296at2759"/>
<protein>
    <recommendedName>
        <fullName evidence="1">Calmodulin</fullName>
    </recommendedName>
</protein>
<dbReference type="KEGG" id="ffu:CLAFUR5_05896"/>
<feature type="compositionally biased region" description="Low complexity" evidence="3">
    <location>
        <begin position="48"/>
        <end position="57"/>
    </location>
</feature>
<feature type="domain" description="EF-hand" evidence="4">
    <location>
        <begin position="185"/>
        <end position="220"/>
    </location>
</feature>
<dbReference type="GO" id="GO:0016460">
    <property type="term" value="C:myosin II complex"/>
    <property type="evidence" value="ECO:0007669"/>
    <property type="project" value="TreeGrafter"/>
</dbReference>
<dbReference type="AlphaFoldDB" id="A0A9Q8LJW5"/>
<proteinExistence type="predicted"/>
<dbReference type="PANTHER" id="PTHR23048">
    <property type="entry name" value="MYOSIN LIGHT CHAIN 1, 3"/>
    <property type="match status" value="1"/>
</dbReference>
<dbReference type="RefSeq" id="XP_047762419.1">
    <property type="nucleotide sequence ID" value="XM_047905044.1"/>
</dbReference>
<dbReference type="GO" id="GO:0005509">
    <property type="term" value="F:calcium ion binding"/>
    <property type="evidence" value="ECO:0007669"/>
    <property type="project" value="InterPro"/>
</dbReference>
<keyword evidence="6" id="KW-1185">Reference proteome</keyword>
<dbReference type="SMART" id="SM00054">
    <property type="entry name" value="EFh"/>
    <property type="match status" value="3"/>
</dbReference>
<dbReference type="CDD" id="cd00051">
    <property type="entry name" value="EFh"/>
    <property type="match status" value="2"/>
</dbReference>
<evidence type="ECO:0000256" key="3">
    <source>
        <dbReference type="SAM" id="MobiDB-lite"/>
    </source>
</evidence>
<dbReference type="Gene3D" id="1.10.238.10">
    <property type="entry name" value="EF-hand"/>
    <property type="match status" value="2"/>
</dbReference>
<reference evidence="5" key="2">
    <citation type="journal article" date="2022" name="Microb. Genom.">
        <title>A chromosome-scale genome assembly of the tomato pathogen Cladosporium fulvum reveals a compartmentalized genome architecture and the presence of a dispensable chromosome.</title>
        <authorList>
            <person name="Zaccaron A.Z."/>
            <person name="Chen L.H."/>
            <person name="Samaras A."/>
            <person name="Stergiopoulos I."/>
        </authorList>
    </citation>
    <scope>NUCLEOTIDE SEQUENCE</scope>
    <source>
        <strain evidence="5">Race5_Kim</strain>
    </source>
</reference>
<evidence type="ECO:0000313" key="6">
    <source>
        <dbReference type="Proteomes" id="UP000756132"/>
    </source>
</evidence>
<feature type="domain" description="EF-hand" evidence="4">
    <location>
        <begin position="221"/>
        <end position="253"/>
    </location>
</feature>
<evidence type="ECO:0000256" key="2">
    <source>
        <dbReference type="ARBA" id="ARBA00022723"/>
    </source>
</evidence>
<dbReference type="OMA" id="EFFMIMK"/>
<dbReference type="Pfam" id="PF13499">
    <property type="entry name" value="EF-hand_7"/>
    <property type="match status" value="1"/>
</dbReference>
<organism evidence="5 6">
    <name type="scientific">Passalora fulva</name>
    <name type="common">Tomato leaf mold</name>
    <name type="synonym">Cladosporium fulvum</name>
    <dbReference type="NCBI Taxonomy" id="5499"/>
    <lineage>
        <taxon>Eukaryota</taxon>
        <taxon>Fungi</taxon>
        <taxon>Dikarya</taxon>
        <taxon>Ascomycota</taxon>
        <taxon>Pezizomycotina</taxon>
        <taxon>Dothideomycetes</taxon>
        <taxon>Dothideomycetidae</taxon>
        <taxon>Mycosphaerellales</taxon>
        <taxon>Mycosphaerellaceae</taxon>
        <taxon>Fulvia</taxon>
    </lineage>
</organism>
<dbReference type="PROSITE" id="PS50222">
    <property type="entry name" value="EF_HAND_2"/>
    <property type="match status" value="3"/>
</dbReference>
<dbReference type="InterPro" id="IPR011992">
    <property type="entry name" value="EF-hand-dom_pair"/>
</dbReference>
<accession>A0A9Q8LJW5</accession>
<evidence type="ECO:0000313" key="5">
    <source>
        <dbReference type="EMBL" id="UJO18053.1"/>
    </source>
</evidence>
<name>A0A9Q8LJW5_PASFU</name>